<gene>
    <name evidence="5" type="primary">slyA_2</name>
    <name evidence="5" type="ORF">SPHI_05220</name>
</gene>
<evidence type="ECO:0000256" key="3">
    <source>
        <dbReference type="ARBA" id="ARBA00023163"/>
    </source>
</evidence>
<dbReference type="Proteomes" id="UP000188729">
    <property type="component" value="Unassembled WGS sequence"/>
</dbReference>
<dbReference type="Pfam" id="PF12802">
    <property type="entry name" value="MarR_2"/>
    <property type="match status" value="1"/>
</dbReference>
<feature type="domain" description="HTH marR-type" evidence="4">
    <location>
        <begin position="7"/>
        <end position="140"/>
    </location>
</feature>
<dbReference type="AlphaFoldDB" id="A0A1V2EWN9"/>
<keyword evidence="3" id="KW-0804">Transcription</keyword>
<keyword evidence="6" id="KW-1185">Reference proteome</keyword>
<dbReference type="SUPFAM" id="SSF46785">
    <property type="entry name" value="Winged helix' DNA-binding domain"/>
    <property type="match status" value="1"/>
</dbReference>
<dbReference type="RefSeq" id="WP_076743347.1">
    <property type="nucleotide sequence ID" value="NZ_MPSB01000002.1"/>
</dbReference>
<evidence type="ECO:0000259" key="4">
    <source>
        <dbReference type="PROSITE" id="PS50995"/>
    </source>
</evidence>
<keyword evidence="2" id="KW-0238">DNA-binding</keyword>
<comment type="caution">
    <text evidence="5">The sequence shown here is derived from an EMBL/GenBank/DDBJ whole genome shotgun (WGS) entry which is preliminary data.</text>
</comment>
<dbReference type="InterPro" id="IPR036388">
    <property type="entry name" value="WH-like_DNA-bd_sf"/>
</dbReference>
<evidence type="ECO:0000256" key="2">
    <source>
        <dbReference type="ARBA" id="ARBA00023125"/>
    </source>
</evidence>
<dbReference type="PANTHER" id="PTHR42756:SF1">
    <property type="entry name" value="TRANSCRIPTIONAL REPRESSOR OF EMRAB OPERON"/>
    <property type="match status" value="1"/>
</dbReference>
<evidence type="ECO:0000256" key="1">
    <source>
        <dbReference type="ARBA" id="ARBA00023015"/>
    </source>
</evidence>
<dbReference type="GO" id="GO:0003677">
    <property type="term" value="F:DNA binding"/>
    <property type="evidence" value="ECO:0007669"/>
    <property type="project" value="UniProtKB-KW"/>
</dbReference>
<dbReference type="InterPro" id="IPR000835">
    <property type="entry name" value="HTH_MarR-typ"/>
</dbReference>
<name>A0A1V2EWN9_9SPHN</name>
<dbReference type="InterPro" id="IPR036390">
    <property type="entry name" value="WH_DNA-bd_sf"/>
</dbReference>
<organism evidence="5 6">
    <name type="scientific">Sphingomonas jeddahensis</name>
    <dbReference type="NCBI Taxonomy" id="1915074"/>
    <lineage>
        <taxon>Bacteria</taxon>
        <taxon>Pseudomonadati</taxon>
        <taxon>Pseudomonadota</taxon>
        <taxon>Alphaproteobacteria</taxon>
        <taxon>Sphingomonadales</taxon>
        <taxon>Sphingomonadaceae</taxon>
        <taxon>Sphingomonas</taxon>
    </lineage>
</organism>
<reference evidence="5 6" key="1">
    <citation type="submission" date="2016-11" db="EMBL/GenBank/DDBJ databases">
        <title>Genome sequence of Sphingomonas jeddahensis G39.</title>
        <authorList>
            <person name="Poehlein A."/>
            <person name="Wuebbeler J.H."/>
            <person name="Steinbuechel A."/>
            <person name="Daniel R."/>
        </authorList>
    </citation>
    <scope>NUCLEOTIDE SEQUENCE [LARGE SCALE GENOMIC DNA]</scope>
    <source>
        <strain evidence="5 6">G39</strain>
    </source>
</reference>
<proteinExistence type="predicted"/>
<dbReference type="GO" id="GO:0003700">
    <property type="term" value="F:DNA-binding transcription factor activity"/>
    <property type="evidence" value="ECO:0007669"/>
    <property type="project" value="InterPro"/>
</dbReference>
<dbReference type="STRING" id="1915074.SPHI_05220"/>
<dbReference type="PROSITE" id="PS50995">
    <property type="entry name" value="HTH_MARR_2"/>
    <property type="match status" value="1"/>
</dbReference>
<accession>A0A1V2EWN9</accession>
<protein>
    <submittedName>
        <fullName evidence="5">Transcriptional regulator SlyA</fullName>
    </submittedName>
</protein>
<evidence type="ECO:0000313" key="5">
    <source>
        <dbReference type="EMBL" id="ONF97086.1"/>
    </source>
</evidence>
<dbReference type="PRINTS" id="PR00598">
    <property type="entry name" value="HTHMARR"/>
</dbReference>
<evidence type="ECO:0000313" key="6">
    <source>
        <dbReference type="Proteomes" id="UP000188729"/>
    </source>
</evidence>
<dbReference type="Gene3D" id="1.10.10.10">
    <property type="entry name" value="Winged helix-like DNA-binding domain superfamily/Winged helix DNA-binding domain"/>
    <property type="match status" value="1"/>
</dbReference>
<dbReference type="PANTHER" id="PTHR42756">
    <property type="entry name" value="TRANSCRIPTIONAL REGULATOR, MARR"/>
    <property type="match status" value="1"/>
</dbReference>
<dbReference type="EMBL" id="MPSB01000002">
    <property type="protein sequence ID" value="ONF97086.1"/>
    <property type="molecule type" value="Genomic_DNA"/>
</dbReference>
<dbReference type="SMART" id="SM00347">
    <property type="entry name" value="HTH_MARR"/>
    <property type="match status" value="1"/>
</dbReference>
<dbReference type="OrthoDB" id="582199at2"/>
<sequence length="149" mass="15732">MSRTEHELRIATMLNPLAQAWRAAADAMLGELGIKSAAAWCLVHLARLGPNVRQTELADAIGISDPSLARTIAQVVADGLVERRIDENDRRSNLMCLTVEGAALAKAAEERLAGLRADLLGEASDADLAVILRVFAGVNVRLGKGAPAA</sequence>
<keyword evidence="1" id="KW-0805">Transcription regulation</keyword>